<gene>
    <name evidence="1" type="ORF">CGOC_LOCUS13382</name>
</gene>
<evidence type="ECO:0000313" key="1">
    <source>
        <dbReference type="EMBL" id="VDN37098.1"/>
    </source>
</evidence>
<dbReference type="Proteomes" id="UP000271889">
    <property type="component" value="Unassembled WGS sequence"/>
</dbReference>
<reference evidence="1 2" key="1">
    <citation type="submission" date="2018-11" db="EMBL/GenBank/DDBJ databases">
        <authorList>
            <consortium name="Pathogen Informatics"/>
        </authorList>
    </citation>
    <scope>NUCLEOTIDE SEQUENCE [LARGE SCALE GENOMIC DNA]</scope>
</reference>
<dbReference type="EMBL" id="UYRV01130909">
    <property type="protein sequence ID" value="VDN37098.1"/>
    <property type="molecule type" value="Genomic_DNA"/>
</dbReference>
<dbReference type="PANTHER" id="PTHR37415">
    <property type="entry name" value="EFF-1A"/>
    <property type="match status" value="1"/>
</dbReference>
<dbReference type="GO" id="GO:0044291">
    <property type="term" value="C:cell-cell contact zone"/>
    <property type="evidence" value="ECO:0007669"/>
    <property type="project" value="TreeGrafter"/>
</dbReference>
<accession>A0A3P7NN78</accession>
<keyword evidence="2" id="KW-1185">Reference proteome</keyword>
<proteinExistence type="predicted"/>
<protein>
    <submittedName>
        <fullName evidence="1">Uncharacterized protein</fullName>
    </submittedName>
</protein>
<dbReference type="AlphaFoldDB" id="A0A3P7NN78"/>
<dbReference type="PANTHER" id="PTHR37415:SF1">
    <property type="entry name" value="CELL FUSION PROTEIN AFF-1"/>
    <property type="match status" value="1"/>
</dbReference>
<dbReference type="OrthoDB" id="5916841at2759"/>
<dbReference type="Pfam" id="PF14884">
    <property type="entry name" value="EFF-AFF"/>
    <property type="match status" value="1"/>
</dbReference>
<dbReference type="GO" id="GO:0000768">
    <property type="term" value="P:syncytium formation by plasma membrane fusion"/>
    <property type="evidence" value="ECO:0007669"/>
    <property type="project" value="TreeGrafter"/>
</dbReference>
<organism evidence="1 2">
    <name type="scientific">Cylicostephanus goldi</name>
    <name type="common">Nematode worm</name>
    <dbReference type="NCBI Taxonomy" id="71465"/>
    <lineage>
        <taxon>Eukaryota</taxon>
        <taxon>Metazoa</taxon>
        <taxon>Ecdysozoa</taxon>
        <taxon>Nematoda</taxon>
        <taxon>Chromadorea</taxon>
        <taxon>Rhabditida</taxon>
        <taxon>Rhabditina</taxon>
        <taxon>Rhabditomorpha</taxon>
        <taxon>Strongyloidea</taxon>
        <taxon>Strongylidae</taxon>
        <taxon>Cylicostephanus</taxon>
    </lineage>
</organism>
<dbReference type="InterPro" id="IPR029213">
    <property type="entry name" value="Fusogen_EFF/AFF"/>
</dbReference>
<evidence type="ECO:0000313" key="2">
    <source>
        <dbReference type="Proteomes" id="UP000271889"/>
    </source>
</evidence>
<name>A0A3P7NN78_CYLGO</name>
<sequence>MVVTGSRPNRELQPGMYFVREGTHEIRGYVPINEVGESNLEKLGWMRFSEGRWDIRNGNVKIKQAHVSFFRKCNKYIEILPCSILRRKWSSESSDA</sequence>